<dbReference type="SMART" id="SM00487">
    <property type="entry name" value="DEXDc"/>
    <property type="match status" value="1"/>
</dbReference>
<reference evidence="16 17" key="1">
    <citation type="journal article" date="2015" name="Genome Announc.">
        <title>Genomes of Geoalkalibacter ferrihydriticus Z-0531T and Geoalkalibacter subterraneus Red1T, Two Haloalkaliphilic Metal-Reducing Deltaproteobacteria.</title>
        <authorList>
            <person name="Badalamenti J.P."/>
            <person name="Krajmalnik-Brown R."/>
            <person name="Torres C.I."/>
            <person name="Bond D.R."/>
        </authorList>
    </citation>
    <scope>NUCLEOTIDE SEQUENCE [LARGE SCALE GENOMIC DNA]</scope>
    <source>
        <strain evidence="16 17">Red1</strain>
    </source>
</reference>
<evidence type="ECO:0000256" key="3">
    <source>
        <dbReference type="ARBA" id="ARBA00022741"/>
    </source>
</evidence>
<dbReference type="Pfam" id="PF00271">
    <property type="entry name" value="Helicase_C"/>
    <property type="match status" value="1"/>
</dbReference>
<dbReference type="Gene3D" id="3.40.50.11140">
    <property type="match status" value="1"/>
</dbReference>
<dbReference type="SUPFAM" id="SSF141259">
    <property type="entry name" value="CarD-like"/>
    <property type="match status" value="1"/>
</dbReference>
<evidence type="ECO:0000259" key="15">
    <source>
        <dbReference type="PROSITE" id="PS51194"/>
    </source>
</evidence>
<dbReference type="Pfam" id="PF17757">
    <property type="entry name" value="UvrB_inter"/>
    <property type="match status" value="1"/>
</dbReference>
<dbReference type="FunFam" id="3.40.50.300:FF:000546">
    <property type="entry name" value="Transcription-repair-coupling factor"/>
    <property type="match status" value="1"/>
</dbReference>
<dbReference type="KEGG" id="gsb:GSUB_15650"/>
<dbReference type="EMBL" id="CP010311">
    <property type="protein sequence ID" value="AJF08092.1"/>
    <property type="molecule type" value="Genomic_DNA"/>
</dbReference>
<evidence type="ECO:0000256" key="6">
    <source>
        <dbReference type="ARBA" id="ARBA00022806"/>
    </source>
</evidence>
<dbReference type="InterPro" id="IPR037235">
    <property type="entry name" value="TRCF-like_C_D7"/>
</dbReference>
<dbReference type="Pfam" id="PF00270">
    <property type="entry name" value="DEAD"/>
    <property type="match status" value="1"/>
</dbReference>
<dbReference type="InterPro" id="IPR027417">
    <property type="entry name" value="P-loop_NTPase"/>
</dbReference>
<gene>
    <name evidence="13" type="primary">mfd</name>
    <name evidence="16" type="ORF">GSUB_15650</name>
</gene>
<dbReference type="Gene3D" id="3.30.2060.10">
    <property type="entry name" value="Penicillin-binding protein 1b domain"/>
    <property type="match status" value="1"/>
</dbReference>
<evidence type="ECO:0000256" key="4">
    <source>
        <dbReference type="ARBA" id="ARBA00022763"/>
    </source>
</evidence>
<dbReference type="GO" id="GO:0016787">
    <property type="term" value="F:hydrolase activity"/>
    <property type="evidence" value="ECO:0007669"/>
    <property type="project" value="UniProtKB-KW"/>
</dbReference>
<dbReference type="GO" id="GO:0006355">
    <property type="term" value="P:regulation of DNA-templated transcription"/>
    <property type="evidence" value="ECO:0007669"/>
    <property type="project" value="UniProtKB-UniRule"/>
</dbReference>
<proteinExistence type="inferred from homology"/>
<dbReference type="PANTHER" id="PTHR47964:SF1">
    <property type="entry name" value="ATP-DEPENDENT DNA HELICASE HOMOLOG RECG, CHLOROPLASTIC"/>
    <property type="match status" value="1"/>
</dbReference>
<dbReference type="InterPro" id="IPR036101">
    <property type="entry name" value="CarD-like/TRCF_RID_sf"/>
</dbReference>
<evidence type="ECO:0000256" key="7">
    <source>
        <dbReference type="ARBA" id="ARBA00022840"/>
    </source>
</evidence>
<dbReference type="EC" id="3.6.4.-" evidence="13"/>
<dbReference type="AlphaFoldDB" id="A0A0B5FIR8"/>
<dbReference type="NCBIfam" id="TIGR00580">
    <property type="entry name" value="mfd"/>
    <property type="match status" value="1"/>
</dbReference>
<dbReference type="SUPFAM" id="SSF52540">
    <property type="entry name" value="P-loop containing nucleoside triphosphate hydrolases"/>
    <property type="match status" value="4"/>
</dbReference>
<comment type="function">
    <text evidence="13">Couples transcription and DNA repair by recognizing RNA polymerase (RNAP) stalled at DNA lesions. Mediates ATP-dependent release of RNAP and its truncated transcript from the DNA, and recruitment of nucleotide excision repair machinery to the damaged site.</text>
</comment>
<dbReference type="PANTHER" id="PTHR47964">
    <property type="entry name" value="ATP-DEPENDENT DNA HELICASE HOMOLOG RECG, CHLOROPLASTIC"/>
    <property type="match status" value="1"/>
</dbReference>
<dbReference type="Gene3D" id="2.40.10.170">
    <property type="match status" value="1"/>
</dbReference>
<evidence type="ECO:0000256" key="2">
    <source>
        <dbReference type="ARBA" id="ARBA00022490"/>
    </source>
</evidence>
<dbReference type="Pfam" id="PF21132">
    <property type="entry name" value="MFD_D3"/>
    <property type="match status" value="1"/>
</dbReference>
<dbReference type="InterPro" id="IPR003711">
    <property type="entry name" value="CarD-like/TRCF_RID"/>
</dbReference>
<keyword evidence="9 13" id="KW-0234">DNA repair</keyword>
<dbReference type="InterPro" id="IPR005118">
    <property type="entry name" value="TRCF_C"/>
</dbReference>
<dbReference type="InterPro" id="IPR004576">
    <property type="entry name" value="Mfd"/>
</dbReference>
<evidence type="ECO:0000256" key="5">
    <source>
        <dbReference type="ARBA" id="ARBA00022801"/>
    </source>
</evidence>
<dbReference type="SMART" id="SM00982">
    <property type="entry name" value="TRCF"/>
    <property type="match status" value="1"/>
</dbReference>
<keyword evidence="6 16" id="KW-0347">Helicase</keyword>
<comment type="subcellular location">
    <subcellularLocation>
        <location evidence="1 13">Cytoplasm</location>
    </subcellularLocation>
</comment>
<feature type="domain" description="Helicase C-terminal" evidence="15">
    <location>
        <begin position="793"/>
        <end position="959"/>
    </location>
</feature>
<keyword evidence="3 13" id="KW-0547">Nucleotide-binding</keyword>
<dbReference type="HAMAP" id="MF_00969">
    <property type="entry name" value="TRCF"/>
    <property type="match status" value="1"/>
</dbReference>
<dbReference type="SMART" id="SM01058">
    <property type="entry name" value="CarD_TRCF"/>
    <property type="match status" value="1"/>
</dbReference>
<comment type="similarity">
    <text evidence="10 13">In the N-terminal section; belongs to the UvrB family.</text>
</comment>
<dbReference type="GO" id="GO:0000716">
    <property type="term" value="P:transcription-coupled nucleotide-excision repair, DNA damage recognition"/>
    <property type="evidence" value="ECO:0007669"/>
    <property type="project" value="UniProtKB-UniRule"/>
</dbReference>
<evidence type="ECO:0000259" key="14">
    <source>
        <dbReference type="PROSITE" id="PS51192"/>
    </source>
</evidence>
<dbReference type="PROSITE" id="PS51192">
    <property type="entry name" value="HELICASE_ATP_BIND_1"/>
    <property type="match status" value="1"/>
</dbReference>
<keyword evidence="8 13" id="KW-0238">DNA-binding</keyword>
<dbReference type="PROSITE" id="PS51194">
    <property type="entry name" value="HELICASE_CTER"/>
    <property type="match status" value="1"/>
</dbReference>
<dbReference type="GO" id="GO:0003684">
    <property type="term" value="F:damaged DNA binding"/>
    <property type="evidence" value="ECO:0007669"/>
    <property type="project" value="InterPro"/>
</dbReference>
<dbReference type="InterPro" id="IPR047112">
    <property type="entry name" value="RecG/Mfd"/>
</dbReference>
<dbReference type="HOGENOM" id="CLU_005122_1_3_7"/>
<name>A0A0B5FIR8_9BACT</name>
<keyword evidence="2 13" id="KW-0963">Cytoplasm</keyword>
<evidence type="ECO:0000256" key="13">
    <source>
        <dbReference type="HAMAP-Rule" id="MF_00969"/>
    </source>
</evidence>
<dbReference type="SUPFAM" id="SSF143517">
    <property type="entry name" value="TRCF domain-like"/>
    <property type="match status" value="1"/>
</dbReference>
<evidence type="ECO:0000256" key="9">
    <source>
        <dbReference type="ARBA" id="ARBA00023204"/>
    </source>
</evidence>
<keyword evidence="4 13" id="KW-0227">DNA damage</keyword>
<dbReference type="STRING" id="483547.GSUB_15650"/>
<dbReference type="SMART" id="SM00490">
    <property type="entry name" value="HELICc"/>
    <property type="match status" value="1"/>
</dbReference>
<dbReference type="Proteomes" id="UP000035036">
    <property type="component" value="Chromosome"/>
</dbReference>
<keyword evidence="7 13" id="KW-0067">ATP-binding</keyword>
<dbReference type="InterPro" id="IPR041471">
    <property type="entry name" value="UvrB_inter"/>
</dbReference>
<dbReference type="InterPro" id="IPR048635">
    <property type="entry name" value="MFD_D3"/>
</dbReference>
<dbReference type="InterPro" id="IPR001650">
    <property type="entry name" value="Helicase_C-like"/>
</dbReference>
<dbReference type="Pfam" id="PF03461">
    <property type="entry name" value="TRCF"/>
    <property type="match status" value="1"/>
</dbReference>
<evidence type="ECO:0000256" key="10">
    <source>
        <dbReference type="ARBA" id="ARBA00061104"/>
    </source>
</evidence>
<evidence type="ECO:0000313" key="16">
    <source>
        <dbReference type="EMBL" id="AJF08092.1"/>
    </source>
</evidence>
<dbReference type="GO" id="GO:0005524">
    <property type="term" value="F:ATP binding"/>
    <property type="evidence" value="ECO:0007669"/>
    <property type="project" value="UniProtKB-UniRule"/>
</dbReference>
<dbReference type="Gene3D" id="3.40.50.300">
    <property type="entry name" value="P-loop containing nucleotide triphosphate hydrolases"/>
    <property type="match status" value="2"/>
</dbReference>
<accession>A0A0B5FIR8</accession>
<dbReference type="GO" id="GO:0005737">
    <property type="term" value="C:cytoplasm"/>
    <property type="evidence" value="ECO:0007669"/>
    <property type="project" value="UniProtKB-SubCell"/>
</dbReference>
<protein>
    <recommendedName>
        <fullName evidence="12 13">Transcription-repair-coupling factor</fullName>
        <shortName evidence="13">TRCF</shortName>
        <ecNumber evidence="13">3.6.4.-</ecNumber>
    </recommendedName>
</protein>
<organism evidence="16 17">
    <name type="scientific">Geoalkalibacter subterraneus</name>
    <dbReference type="NCBI Taxonomy" id="483547"/>
    <lineage>
        <taxon>Bacteria</taxon>
        <taxon>Pseudomonadati</taxon>
        <taxon>Thermodesulfobacteriota</taxon>
        <taxon>Desulfuromonadia</taxon>
        <taxon>Desulfuromonadales</taxon>
        <taxon>Geoalkalibacteraceae</taxon>
        <taxon>Geoalkalibacter</taxon>
    </lineage>
</organism>
<dbReference type="Pfam" id="PF02559">
    <property type="entry name" value="CarD_TRCF_RID"/>
    <property type="match status" value="1"/>
</dbReference>
<dbReference type="InterPro" id="IPR011545">
    <property type="entry name" value="DEAD/DEAH_box_helicase_dom"/>
</dbReference>
<evidence type="ECO:0000256" key="8">
    <source>
        <dbReference type="ARBA" id="ARBA00023125"/>
    </source>
</evidence>
<evidence type="ECO:0000256" key="11">
    <source>
        <dbReference type="ARBA" id="ARBA00061399"/>
    </source>
</evidence>
<evidence type="ECO:0000256" key="12">
    <source>
        <dbReference type="ARBA" id="ARBA00070128"/>
    </source>
</evidence>
<dbReference type="Gene3D" id="3.40.50.11180">
    <property type="match status" value="1"/>
</dbReference>
<keyword evidence="5 13" id="KW-0378">Hydrolase</keyword>
<keyword evidence="17" id="KW-1185">Reference proteome</keyword>
<evidence type="ECO:0000256" key="1">
    <source>
        <dbReference type="ARBA" id="ARBA00004496"/>
    </source>
</evidence>
<dbReference type="GO" id="GO:0003678">
    <property type="term" value="F:DNA helicase activity"/>
    <property type="evidence" value="ECO:0007669"/>
    <property type="project" value="TreeGrafter"/>
</dbReference>
<evidence type="ECO:0000313" key="17">
    <source>
        <dbReference type="Proteomes" id="UP000035036"/>
    </source>
</evidence>
<dbReference type="Gene3D" id="3.90.1150.50">
    <property type="entry name" value="Transcription-repair-coupling factor, D7 domain"/>
    <property type="match status" value="1"/>
</dbReference>
<dbReference type="CDD" id="cd17991">
    <property type="entry name" value="DEXHc_TRCF"/>
    <property type="match status" value="1"/>
</dbReference>
<dbReference type="InterPro" id="IPR014001">
    <property type="entry name" value="Helicase_ATP-bd"/>
</dbReference>
<sequence length="1145" mass="129498">MLQQVREGARRIEIQGLTGSCDAFLLAALLRETTEPLYILTPDESSAERLAGDLAFYWEQPEQICLFPQWEVTPFEPLSPHPEVEARRIATLAAMLDGSARAVILPVRAAMQRVIPRTILQDLSLSLKVEDEYERSPLLHRLHELGYQSVPLVEDRGTFAVRGDIIDVFPPTHDMPLRLEFFGDFIERIRPFDPADQRSREEEIKEFTLLPAREMVLAGSHWDRFTRRFKERCDALDLPRPQREQRLEALREGLLAPGSHFLLPLNYEGLDTFFDYAGTGRWTIVEPARLEQESDSFAAETLNGEQRAIDKGEPYGSCRELYLSSSELEAHLSRAPSRLDLVALQVYRLEDERPSLHFDVQGNGDLRAALKAEGGTLPPLVERLRQWRNEGWRVLLVCHQRGQAERLQDLLEPHGASPPFDPDARFGEARKGQALLVLGDLSAGFRLPDERLAVITEEDIFGVRTRRRGRAGAKARAMLSSLAEIKEGDFIVHTDHGVGIYRGLRHLALGDVEGDFMHLEYAGGDKLYLPVDRIEKVQKYVASEGHAPRLDKMGGQGWEKAKLRARAAAEELARELLKIYAQREMASAFSFSPPDRMYREFEAAFPYEETPDQAQAIEEVLADMQNERPMDRIVCGDVGYGKTEVAIRAAFKAVEDGKQAAVLVPTTVLARQHWQTFRERFSDAAVTVEMVSRLRTSADIKKTLERAAEGKVDILIGTHRLLQRDVRFKDLGLLIVDEEQRFGVSHKEKLKKMRAAVDVLTLTATPIPRTLHMSLAGLRDLSVIDTAPVDRLAVRTYVTKFDDDVIAEAIRRELRRGGQVFFVHNRVQSINAMAEFVQTLVPEARVAVGHGQMGEKQLEQVMLDFIEGRANVLVCSTIIENGIDIARANTIIINRADCFGLAQLYQLRGRVGRSKVRAYAYLLIPGEATLTREARERLKVLQDLSDLGSGFRIASHDLELRGAGDLLGGNQSGQIAAIGFEMYSDLLEETIAELKGLEREQKIDPEIKLGLSAFLPEKYMPDPNQRLVFYKKLAAADDEQTLYEVVDELRDRYGELPEPAQVLHEQMKLRVLMKQLKIELAEFTGRRLIFSFHAETPVPPEKILARLDDPERYSFTPDYRLSINLGRMSREDVLQAAKKELKAFL</sequence>
<comment type="similarity">
    <text evidence="11 13">In the C-terminal section; belongs to the helicase family. RecG subfamily.</text>
</comment>
<feature type="domain" description="Helicase ATP-binding" evidence="14">
    <location>
        <begin position="623"/>
        <end position="784"/>
    </location>
</feature>